<dbReference type="EMBL" id="PIYS01000012">
    <property type="protein sequence ID" value="PKF71522.1"/>
    <property type="molecule type" value="Genomic_DNA"/>
</dbReference>
<comment type="caution">
    <text evidence="1">The sequence shown here is derived from an EMBL/GenBank/DDBJ whole genome shotgun (WGS) entry which is preliminary data.</text>
</comment>
<dbReference type="Proteomes" id="UP000242861">
    <property type="component" value="Unassembled WGS sequence"/>
</dbReference>
<evidence type="ECO:0000313" key="1">
    <source>
        <dbReference type="EMBL" id="PKF71522.1"/>
    </source>
</evidence>
<sequence>MLEFLSERADRISSTGSMWPIRQVRKIDRKCESRHSKKLINIKVTLYGRIVYDHAQRVNSLSLLVRTTK</sequence>
<evidence type="ECO:0000313" key="2">
    <source>
        <dbReference type="Proteomes" id="UP000242861"/>
    </source>
</evidence>
<accession>A0A2I0CQU3</accession>
<name>A0A2I0CQU3_9PSED</name>
<gene>
    <name evidence="1" type="ORF">CW360_07285</name>
</gene>
<proteinExistence type="predicted"/>
<reference evidence="2" key="1">
    <citation type="submission" date="2017-12" db="EMBL/GenBank/DDBJ databases">
        <authorList>
            <person name="Yu X.-Y."/>
        </authorList>
    </citation>
    <scope>NUCLEOTIDE SEQUENCE [LARGE SCALE GENOMIC DNA]</scope>
    <source>
        <strain evidence="2">ZYSR67-Z</strain>
    </source>
</reference>
<protein>
    <submittedName>
        <fullName evidence="1">Uncharacterized protein</fullName>
    </submittedName>
</protein>
<dbReference type="AlphaFoldDB" id="A0A2I0CQU3"/>
<organism evidence="1 2">
    <name type="scientific">Pseudomonas fluvialis</name>
    <dbReference type="NCBI Taxonomy" id="1793966"/>
    <lineage>
        <taxon>Bacteria</taxon>
        <taxon>Pseudomonadati</taxon>
        <taxon>Pseudomonadota</taxon>
        <taxon>Gammaproteobacteria</taxon>
        <taxon>Pseudomonadales</taxon>
        <taxon>Pseudomonadaceae</taxon>
        <taxon>Pseudomonas</taxon>
    </lineage>
</organism>